<dbReference type="OrthoDB" id="9790194at2"/>
<evidence type="ECO:0000259" key="6">
    <source>
        <dbReference type="PROSITE" id="PS51352"/>
    </source>
</evidence>
<feature type="disulfide bond" description="Redox-active" evidence="4">
    <location>
        <begin position="85"/>
        <end position="89"/>
    </location>
</feature>
<keyword evidence="5" id="KW-1133">Transmembrane helix</keyword>
<dbReference type="PANTHER" id="PTHR12151:SF25">
    <property type="entry name" value="LINALOOL DEHYDRATASE_ISOMERASE DOMAIN-CONTAINING PROTEIN"/>
    <property type="match status" value="1"/>
</dbReference>
<dbReference type="Proteomes" id="UP000323956">
    <property type="component" value="Unassembled WGS sequence"/>
</dbReference>
<feature type="binding site" evidence="3">
    <location>
        <position position="172"/>
    </location>
    <ligand>
        <name>Cu cation</name>
        <dbReference type="ChEBI" id="CHEBI:23378"/>
    </ligand>
</feature>
<evidence type="ECO:0000313" key="9">
    <source>
        <dbReference type="Proteomes" id="UP000256679"/>
    </source>
</evidence>
<evidence type="ECO:0000256" key="5">
    <source>
        <dbReference type="SAM" id="Phobius"/>
    </source>
</evidence>
<dbReference type="EMBL" id="QFCQ01000164">
    <property type="protein sequence ID" value="RDW11882.1"/>
    <property type="molecule type" value="Genomic_DNA"/>
</dbReference>
<evidence type="ECO:0000313" key="7">
    <source>
        <dbReference type="EMBL" id="RDW11882.1"/>
    </source>
</evidence>
<keyword evidence="5" id="KW-0812">Transmembrane</keyword>
<keyword evidence="5" id="KW-0472">Membrane</keyword>
<evidence type="ECO:0000256" key="1">
    <source>
        <dbReference type="ARBA" id="ARBA00010996"/>
    </source>
</evidence>
<dbReference type="Pfam" id="PF02630">
    <property type="entry name" value="SCO1-SenC"/>
    <property type="match status" value="1"/>
</dbReference>
<keyword evidence="4" id="KW-1015">Disulfide bond</keyword>
<evidence type="ECO:0000313" key="8">
    <source>
        <dbReference type="EMBL" id="SIP86295.1"/>
    </source>
</evidence>
<name>A0A1N6N2J2_9RHOB</name>
<proteinExistence type="inferred from homology"/>
<evidence type="ECO:0000256" key="2">
    <source>
        <dbReference type="ARBA" id="ARBA00023008"/>
    </source>
</evidence>
<evidence type="ECO:0000256" key="3">
    <source>
        <dbReference type="PIRSR" id="PIRSR603782-1"/>
    </source>
</evidence>
<dbReference type="FunFam" id="3.40.30.10:FF:000013">
    <property type="entry name" value="Blast:Protein SCO1 homolog, mitochondrial"/>
    <property type="match status" value="1"/>
</dbReference>
<keyword evidence="9" id="KW-1185">Reference proteome</keyword>
<comment type="similarity">
    <text evidence="1">Belongs to the SCO1/2 family.</text>
</comment>
<dbReference type="InterPro" id="IPR036249">
    <property type="entry name" value="Thioredoxin-like_sf"/>
</dbReference>
<feature type="binding site" evidence="3">
    <location>
        <position position="85"/>
    </location>
    <ligand>
        <name>Cu cation</name>
        <dbReference type="ChEBI" id="CHEBI:23378"/>
    </ligand>
</feature>
<dbReference type="AlphaFoldDB" id="A0A1N6N2J2"/>
<dbReference type="InterPro" id="IPR003782">
    <property type="entry name" value="SCO1/SenC"/>
</dbReference>
<feature type="binding site" evidence="3">
    <location>
        <position position="89"/>
    </location>
    <ligand>
        <name>Cu cation</name>
        <dbReference type="ChEBI" id="CHEBI:23378"/>
    </ligand>
</feature>
<dbReference type="InterPro" id="IPR013766">
    <property type="entry name" value="Thioredoxin_domain"/>
</dbReference>
<keyword evidence="3" id="KW-0479">Metal-binding</keyword>
<dbReference type="Proteomes" id="UP000256679">
    <property type="component" value="Unassembled WGS sequence"/>
</dbReference>
<dbReference type="GO" id="GO:0046872">
    <property type="term" value="F:metal ion binding"/>
    <property type="evidence" value="ECO:0007669"/>
    <property type="project" value="UniProtKB-KW"/>
</dbReference>
<keyword evidence="2 3" id="KW-0186">Copper</keyword>
<sequence>MKGTERKSGLKPLRYALWALVALALVGLGWFQFIAPRAGTGSIVDAGTAALGRGDYRLAATDGTEFTQATLKGQPSAVFFGFTHCPDVCPTTLGDIAGWQQELGEEGRDLRVFFVTVDPERDTVEGLREYVSWVPGVVGVSGTPEEIAKAVKAFRIYARKSPLEGGDYTMDHSSTMLLFDGNGEYAGLIGYQEESERALASLRRLLNS</sequence>
<reference evidence="8 10" key="1">
    <citation type="submission" date="2017-01" db="EMBL/GenBank/DDBJ databases">
        <authorList>
            <person name="Varghese N."/>
            <person name="Submissions S."/>
        </authorList>
    </citation>
    <scope>NUCLEOTIDE SEQUENCE [LARGE SCALE GENOMIC DNA]</scope>
    <source>
        <strain evidence="8 10">ATCC 700171</strain>
    </source>
</reference>
<accession>A0A1N6N2J2</accession>
<dbReference type="Gene3D" id="3.40.30.10">
    <property type="entry name" value="Glutaredoxin"/>
    <property type="match status" value="1"/>
</dbReference>
<dbReference type="SUPFAM" id="SSF52833">
    <property type="entry name" value="Thioredoxin-like"/>
    <property type="match status" value="1"/>
</dbReference>
<dbReference type="CDD" id="cd02968">
    <property type="entry name" value="SCO"/>
    <property type="match status" value="1"/>
</dbReference>
<dbReference type="PANTHER" id="PTHR12151">
    <property type="entry name" value="ELECTRON TRANSPORT PROTIN SCO1/SENC FAMILY MEMBER"/>
    <property type="match status" value="1"/>
</dbReference>
<evidence type="ECO:0000313" key="10">
    <source>
        <dbReference type="Proteomes" id="UP000323956"/>
    </source>
</evidence>
<dbReference type="PROSITE" id="PS51352">
    <property type="entry name" value="THIOREDOXIN_2"/>
    <property type="match status" value="1"/>
</dbReference>
<evidence type="ECO:0000256" key="4">
    <source>
        <dbReference type="PIRSR" id="PIRSR603782-2"/>
    </source>
</evidence>
<reference evidence="7 9" key="2">
    <citation type="submission" date="2018-05" db="EMBL/GenBank/DDBJ databases">
        <title>Whole genome sequencing of Paracoccus thiocyanatus SST.</title>
        <authorList>
            <person name="Ghosh W."/>
            <person name="Rameez M.J."/>
            <person name="Roy C."/>
        </authorList>
    </citation>
    <scope>NUCLEOTIDE SEQUENCE [LARGE SCALE GENOMIC DNA]</scope>
    <source>
        <strain evidence="7 9">SST</strain>
    </source>
</reference>
<feature type="transmembrane region" description="Helical" evidence="5">
    <location>
        <begin position="12"/>
        <end position="33"/>
    </location>
</feature>
<dbReference type="RefSeq" id="WP_115757278.1">
    <property type="nucleotide sequence ID" value="NZ_FTMK01000001.1"/>
</dbReference>
<dbReference type="EMBL" id="FTMK01000001">
    <property type="protein sequence ID" value="SIP86295.1"/>
    <property type="molecule type" value="Genomic_DNA"/>
</dbReference>
<gene>
    <name evidence="7" type="ORF">DIE28_16855</name>
    <name evidence="8" type="ORF">SAMN05421641_10112</name>
</gene>
<protein>
    <submittedName>
        <fullName evidence="8">Protein SCO1/2</fullName>
    </submittedName>
    <submittedName>
        <fullName evidence="7">SCO family protein</fullName>
    </submittedName>
</protein>
<organism evidence="8 10">
    <name type="scientific">Paracoccus thiocyanatus</name>
    <dbReference type="NCBI Taxonomy" id="34006"/>
    <lineage>
        <taxon>Bacteria</taxon>
        <taxon>Pseudomonadati</taxon>
        <taxon>Pseudomonadota</taxon>
        <taxon>Alphaproteobacteria</taxon>
        <taxon>Rhodobacterales</taxon>
        <taxon>Paracoccaceae</taxon>
        <taxon>Paracoccus</taxon>
    </lineage>
</organism>
<feature type="domain" description="Thioredoxin" evidence="6">
    <location>
        <begin position="24"/>
        <end position="208"/>
    </location>
</feature>